<dbReference type="AlphaFoldDB" id="A0A1E4SFM4"/>
<dbReference type="InterPro" id="IPR013785">
    <property type="entry name" value="Aldolase_TIM"/>
</dbReference>
<dbReference type="PROSITE" id="PS00665">
    <property type="entry name" value="DHDPS_1"/>
    <property type="match status" value="1"/>
</dbReference>
<evidence type="ECO:0000256" key="3">
    <source>
        <dbReference type="PIRNR" id="PIRNR001365"/>
    </source>
</evidence>
<dbReference type="InterPro" id="IPR002220">
    <property type="entry name" value="DapA-like"/>
</dbReference>
<evidence type="ECO:0000313" key="7">
    <source>
        <dbReference type="Proteomes" id="UP000094285"/>
    </source>
</evidence>
<gene>
    <name evidence="6" type="ORF">CANTADRAFT_263843</name>
</gene>
<evidence type="ECO:0000256" key="2">
    <source>
        <dbReference type="ARBA" id="ARBA00023270"/>
    </source>
</evidence>
<sequence>MSVTPGIYTPIVTFYKADGNTIDYPTQIAHAKHLQKLGIAGVVALGSTGENALLSQQERIDIIANLHEAIPDFPIIAGVAQNNAKDAVDTIAAYKKAGATSAMVLPSSYYGPVTTQEGVYDWLTEVADASALPILVYIFPGVCNGLQVLPETVRKLAAHPNIIGCKCTHGDVQQYARIGLDEEVTGNNFALLSGFGQLLLPLYAVGGSGVIDALSGAFPKTFVELFKALESGDTKKAQKLQFVVSEAEVLAGKGNFLSIKRAIRDNLGFGESLVGRKPMNYGISDEDWEKEYKGFYDLIKKVEDTL</sequence>
<protein>
    <submittedName>
        <fullName evidence="6">Aldolase</fullName>
    </submittedName>
</protein>
<dbReference type="GO" id="GO:0008840">
    <property type="term" value="F:4-hydroxy-tetrahydrodipicolinate synthase activity"/>
    <property type="evidence" value="ECO:0007669"/>
    <property type="project" value="TreeGrafter"/>
</dbReference>
<accession>A0A1E4SFM4</accession>
<dbReference type="Proteomes" id="UP000094285">
    <property type="component" value="Unassembled WGS sequence"/>
</dbReference>
<feature type="active site" description="Proton donor/acceptor" evidence="4">
    <location>
        <position position="137"/>
    </location>
</feature>
<keyword evidence="1 3" id="KW-0456">Lyase</keyword>
<comment type="similarity">
    <text evidence="3">Belongs to the DapA family.</text>
</comment>
<evidence type="ECO:0000256" key="1">
    <source>
        <dbReference type="ARBA" id="ARBA00023239"/>
    </source>
</evidence>
<feature type="binding site" evidence="5">
    <location>
        <position position="48"/>
    </location>
    <ligand>
        <name>pyruvate</name>
        <dbReference type="ChEBI" id="CHEBI:15361"/>
    </ligand>
</feature>
<feature type="binding site" evidence="5">
    <location>
        <position position="211"/>
    </location>
    <ligand>
        <name>pyruvate</name>
        <dbReference type="ChEBI" id="CHEBI:15361"/>
    </ligand>
</feature>
<organism evidence="6 7">
    <name type="scientific">Suhomyces tanzawaensis NRRL Y-17324</name>
    <dbReference type="NCBI Taxonomy" id="984487"/>
    <lineage>
        <taxon>Eukaryota</taxon>
        <taxon>Fungi</taxon>
        <taxon>Dikarya</taxon>
        <taxon>Ascomycota</taxon>
        <taxon>Saccharomycotina</taxon>
        <taxon>Pichiomycetes</taxon>
        <taxon>Debaryomycetaceae</taxon>
        <taxon>Suhomyces</taxon>
    </lineage>
</organism>
<evidence type="ECO:0000313" key="6">
    <source>
        <dbReference type="EMBL" id="ODV78314.1"/>
    </source>
</evidence>
<evidence type="ECO:0000256" key="4">
    <source>
        <dbReference type="PIRSR" id="PIRSR001365-1"/>
    </source>
</evidence>
<dbReference type="CDD" id="cd00408">
    <property type="entry name" value="DHDPS-like"/>
    <property type="match status" value="1"/>
</dbReference>
<dbReference type="InterPro" id="IPR020624">
    <property type="entry name" value="Schiff_base-form_aldolases_CS"/>
</dbReference>
<keyword evidence="2" id="KW-0704">Schiff base</keyword>
<proteinExistence type="inferred from homology"/>
<dbReference type="SUPFAM" id="SSF51569">
    <property type="entry name" value="Aldolase"/>
    <property type="match status" value="1"/>
</dbReference>
<dbReference type="OrthoDB" id="191315at2759"/>
<name>A0A1E4SFM4_9ASCO</name>
<dbReference type="PRINTS" id="PR00146">
    <property type="entry name" value="DHPICSNTHASE"/>
</dbReference>
<reference evidence="7" key="1">
    <citation type="submission" date="2016-05" db="EMBL/GenBank/DDBJ databases">
        <title>Comparative genomics of biotechnologically important yeasts.</title>
        <authorList>
            <consortium name="DOE Joint Genome Institute"/>
            <person name="Riley R."/>
            <person name="Haridas S."/>
            <person name="Wolfe K.H."/>
            <person name="Lopes M.R."/>
            <person name="Hittinger C.T."/>
            <person name="Goker M."/>
            <person name="Salamov A."/>
            <person name="Wisecaver J."/>
            <person name="Long T.M."/>
            <person name="Aerts A.L."/>
            <person name="Barry K."/>
            <person name="Choi C."/>
            <person name="Clum A."/>
            <person name="Coughlan A.Y."/>
            <person name="Deshpande S."/>
            <person name="Douglass A.P."/>
            <person name="Hanson S.J."/>
            <person name="Klenk H.-P."/>
            <person name="Labutti K."/>
            <person name="Lapidus A."/>
            <person name="Lindquist E."/>
            <person name="Lipzen A."/>
            <person name="Meier-Kolthoff J.P."/>
            <person name="Ohm R.A."/>
            <person name="Otillar R.P."/>
            <person name="Pangilinan J."/>
            <person name="Peng Y."/>
            <person name="Rokas A."/>
            <person name="Rosa C.A."/>
            <person name="Scheuner C."/>
            <person name="Sibirny A.A."/>
            <person name="Slot J.C."/>
            <person name="Stielow J.B."/>
            <person name="Sun H."/>
            <person name="Kurtzman C.P."/>
            <person name="Blackwell M."/>
            <person name="Grigoriev I.V."/>
            <person name="Jeffries T.W."/>
        </authorList>
    </citation>
    <scope>NUCLEOTIDE SEQUENCE [LARGE SCALE GENOMIC DNA]</scope>
    <source>
        <strain evidence="7">NRRL Y-17324</strain>
    </source>
</reference>
<dbReference type="Pfam" id="PF00701">
    <property type="entry name" value="DHDPS"/>
    <property type="match status" value="1"/>
</dbReference>
<keyword evidence="7" id="KW-1185">Reference proteome</keyword>
<feature type="active site" description="Schiff-base intermediate with substrate" evidence="4">
    <location>
        <position position="166"/>
    </location>
</feature>
<dbReference type="PIRSF" id="PIRSF001365">
    <property type="entry name" value="DHDPS"/>
    <property type="match status" value="1"/>
</dbReference>
<dbReference type="PANTHER" id="PTHR12128">
    <property type="entry name" value="DIHYDRODIPICOLINATE SYNTHASE"/>
    <property type="match status" value="1"/>
</dbReference>
<evidence type="ECO:0000256" key="5">
    <source>
        <dbReference type="PIRSR" id="PIRSR001365-2"/>
    </source>
</evidence>
<dbReference type="RefSeq" id="XP_020063436.1">
    <property type="nucleotide sequence ID" value="XM_020207747.1"/>
</dbReference>
<dbReference type="PANTHER" id="PTHR12128:SF68">
    <property type="entry name" value="DIHYDRODIPICOLINATE SYNTHETASE"/>
    <property type="match status" value="1"/>
</dbReference>
<dbReference type="Gene3D" id="3.20.20.70">
    <property type="entry name" value="Aldolase class I"/>
    <property type="match status" value="1"/>
</dbReference>
<dbReference type="STRING" id="984487.A0A1E4SFM4"/>
<dbReference type="SMART" id="SM01130">
    <property type="entry name" value="DHDPS"/>
    <property type="match status" value="1"/>
</dbReference>
<dbReference type="EMBL" id="KV453913">
    <property type="protein sequence ID" value="ODV78314.1"/>
    <property type="molecule type" value="Genomic_DNA"/>
</dbReference>
<dbReference type="GeneID" id="30981884"/>